<name>A0A2U8BSQ4_9RICK</name>
<sequence length="62" mass="7390">MSFHKMLSRSFWYSMGQKSMSCIEDTARKLLSYIDKKQFSKRRTSLKSRASSIKKVKQSQRH</sequence>
<dbReference type="RefSeq" id="WP_158521633.1">
    <property type="nucleotide sequence ID" value="NZ_CP025989.1"/>
</dbReference>
<protein>
    <submittedName>
        <fullName evidence="1">Uncharacterized protein</fullName>
    </submittedName>
</protein>
<evidence type="ECO:0000313" key="1">
    <source>
        <dbReference type="EMBL" id="AWD33367.1"/>
    </source>
</evidence>
<dbReference type="AlphaFoldDB" id="A0A2U8BSQ4"/>
<dbReference type="Proteomes" id="UP000244519">
    <property type="component" value="Chromosome"/>
</dbReference>
<keyword evidence="2" id="KW-1185">Reference proteome</keyword>
<gene>
    <name evidence="1" type="ORF">Fsol_00580</name>
</gene>
<reference evidence="1 2" key="1">
    <citation type="journal article" date="2018" name="Genome Biol. Evol.">
        <title>The Genome Sequence of "Candidatus Fokinia solitaria": Insights on Reductive Evolution in Rickettsiales.</title>
        <authorList>
            <person name="Floriano A.M."/>
            <person name="Castelli M."/>
            <person name="Krenek S."/>
            <person name="Berendonk T.U."/>
            <person name="Bazzocchi C."/>
            <person name="Petroni G."/>
            <person name="Sassera D."/>
        </authorList>
    </citation>
    <scope>NUCLEOTIDE SEQUENCE [LARGE SCALE GENOMIC DNA]</scope>
    <source>
        <strain evidence="1">Rio ETE_ALG 3VII</strain>
    </source>
</reference>
<dbReference type="KEGG" id="fso:Fsol_00580"/>
<proteinExistence type="predicted"/>
<evidence type="ECO:0000313" key="2">
    <source>
        <dbReference type="Proteomes" id="UP000244519"/>
    </source>
</evidence>
<accession>A0A2U8BSQ4</accession>
<dbReference type="EMBL" id="CP025989">
    <property type="protein sequence ID" value="AWD33367.1"/>
    <property type="molecule type" value="Genomic_DNA"/>
</dbReference>
<organism evidence="1 2">
    <name type="scientific">Candidatus Fokinia solitaria</name>
    <dbReference type="NCBI Taxonomy" id="1802984"/>
    <lineage>
        <taxon>Bacteria</taxon>
        <taxon>Pseudomonadati</taxon>
        <taxon>Pseudomonadota</taxon>
        <taxon>Alphaproteobacteria</taxon>
        <taxon>Rickettsiales</taxon>
        <taxon>Candidatus Midichloriaceae</taxon>
        <taxon>Candidatus Fokinia</taxon>
    </lineage>
</organism>